<dbReference type="EMBL" id="MU791127">
    <property type="protein sequence ID" value="KAJ3991178.1"/>
    <property type="molecule type" value="Genomic_DNA"/>
</dbReference>
<evidence type="ECO:0000313" key="2">
    <source>
        <dbReference type="Proteomes" id="UP001163828"/>
    </source>
</evidence>
<keyword evidence="2" id="KW-1185">Reference proteome</keyword>
<dbReference type="Proteomes" id="UP001163828">
    <property type="component" value="Unassembled WGS sequence"/>
</dbReference>
<reference evidence="1" key="1">
    <citation type="submission" date="2022-08" db="EMBL/GenBank/DDBJ databases">
        <authorList>
            <consortium name="DOE Joint Genome Institute"/>
            <person name="Min B."/>
            <person name="Riley R."/>
            <person name="Sierra-Patev S."/>
            <person name="Naranjo-Ortiz M."/>
            <person name="Looney B."/>
            <person name="Konkel Z."/>
            <person name="Slot J.C."/>
            <person name="Sakamoto Y."/>
            <person name="Steenwyk J.L."/>
            <person name="Rokas A."/>
            <person name="Carro J."/>
            <person name="Camarero S."/>
            <person name="Ferreira P."/>
            <person name="Molpeceres G."/>
            <person name="Ruiz-Duenas F.J."/>
            <person name="Serrano A."/>
            <person name="Henrissat B."/>
            <person name="Drula E."/>
            <person name="Hughes K.W."/>
            <person name="Mata J.L."/>
            <person name="Ishikawa N.K."/>
            <person name="Vargas-Isla R."/>
            <person name="Ushijima S."/>
            <person name="Smith C.A."/>
            <person name="Ahrendt S."/>
            <person name="Andreopoulos W."/>
            <person name="He G."/>
            <person name="Labutti K."/>
            <person name="Lipzen A."/>
            <person name="Ng V."/>
            <person name="Sandor L."/>
            <person name="Barry K."/>
            <person name="Martinez A.T."/>
            <person name="Xiao Y."/>
            <person name="Gibbons J.G."/>
            <person name="Terashima K."/>
            <person name="Hibbett D.S."/>
            <person name="Grigoriev I.V."/>
        </authorList>
    </citation>
    <scope>NUCLEOTIDE SEQUENCE</scope>
    <source>
        <strain evidence="1">TFB10827</strain>
    </source>
</reference>
<accession>A0ABQ8PXN7</accession>
<gene>
    <name evidence="1" type="ORF">F5050DRAFT_1581854</name>
</gene>
<proteinExistence type="predicted"/>
<name>A0ABQ8PXN7_9AGAR</name>
<comment type="caution">
    <text evidence="1">The sequence shown here is derived from an EMBL/GenBank/DDBJ whole genome shotgun (WGS) entry which is preliminary data.</text>
</comment>
<protein>
    <submittedName>
        <fullName evidence="1">Uncharacterized protein</fullName>
    </submittedName>
</protein>
<organism evidence="1 2">
    <name type="scientific">Lentinula boryana</name>
    <dbReference type="NCBI Taxonomy" id="40481"/>
    <lineage>
        <taxon>Eukaryota</taxon>
        <taxon>Fungi</taxon>
        <taxon>Dikarya</taxon>
        <taxon>Basidiomycota</taxon>
        <taxon>Agaricomycotina</taxon>
        <taxon>Agaricomycetes</taxon>
        <taxon>Agaricomycetidae</taxon>
        <taxon>Agaricales</taxon>
        <taxon>Marasmiineae</taxon>
        <taxon>Omphalotaceae</taxon>
        <taxon>Lentinula</taxon>
    </lineage>
</organism>
<evidence type="ECO:0000313" key="1">
    <source>
        <dbReference type="EMBL" id="KAJ3991178.1"/>
    </source>
</evidence>
<sequence>MIGALQKINTNDHIGGLMEATIVQTVVHTANICHWLCRPECVWQLKSLVDKCFPPVNATGQEDELWPMRGPQCSYAWWDGGNFSPSSMHVGNSTIIYRPSPSEKPIGGQIQLIQNVQTKCGQMVKIHVRPYLPLPKALYDPFLQYPHFLATTYLSMLREAVDVIDLEDIVAHAACFDYSHNRTMLDNLSRD</sequence>